<accession>A0A0C3E4S1</accession>
<dbReference type="InParanoid" id="A0A0C3E4S1"/>
<gene>
    <name evidence="1" type="ORF">SCLCIDRAFT_24131</name>
</gene>
<reference evidence="1 2" key="1">
    <citation type="submission" date="2014-04" db="EMBL/GenBank/DDBJ databases">
        <authorList>
            <consortium name="DOE Joint Genome Institute"/>
            <person name="Kuo A."/>
            <person name="Kohler A."/>
            <person name="Nagy L.G."/>
            <person name="Floudas D."/>
            <person name="Copeland A."/>
            <person name="Barry K.W."/>
            <person name="Cichocki N."/>
            <person name="Veneault-Fourrey C."/>
            <person name="LaButti K."/>
            <person name="Lindquist E.A."/>
            <person name="Lipzen A."/>
            <person name="Lundell T."/>
            <person name="Morin E."/>
            <person name="Murat C."/>
            <person name="Sun H."/>
            <person name="Tunlid A."/>
            <person name="Henrissat B."/>
            <person name="Grigoriev I.V."/>
            <person name="Hibbett D.S."/>
            <person name="Martin F."/>
            <person name="Nordberg H.P."/>
            <person name="Cantor M.N."/>
            <person name="Hua S.X."/>
        </authorList>
    </citation>
    <scope>NUCLEOTIDE SEQUENCE [LARGE SCALE GENOMIC DNA]</scope>
    <source>
        <strain evidence="1 2">Foug A</strain>
    </source>
</reference>
<sequence>MSQTNSDDSMEGEHEEFEQDEALCILDIARVQFKVCCLEQALAEAKLEETIMLGNLYKHQAREVEKRLESTEFDLGHVRNTIRNSGSSLCDIPNKHQRTSNSSVDTTDGHVLPEFYLT</sequence>
<evidence type="ECO:0000313" key="1">
    <source>
        <dbReference type="EMBL" id="KIM63454.1"/>
    </source>
</evidence>
<name>A0A0C3E4S1_9AGAM</name>
<dbReference type="AlphaFoldDB" id="A0A0C3E4S1"/>
<proteinExistence type="predicted"/>
<protein>
    <submittedName>
        <fullName evidence="1">Uncharacterized protein</fullName>
    </submittedName>
</protein>
<dbReference type="OrthoDB" id="2608786at2759"/>
<dbReference type="HOGENOM" id="CLU_2074522_0_0_1"/>
<dbReference type="EMBL" id="KN822034">
    <property type="protein sequence ID" value="KIM63454.1"/>
    <property type="molecule type" value="Genomic_DNA"/>
</dbReference>
<evidence type="ECO:0000313" key="2">
    <source>
        <dbReference type="Proteomes" id="UP000053989"/>
    </source>
</evidence>
<organism evidence="1 2">
    <name type="scientific">Scleroderma citrinum Foug A</name>
    <dbReference type="NCBI Taxonomy" id="1036808"/>
    <lineage>
        <taxon>Eukaryota</taxon>
        <taxon>Fungi</taxon>
        <taxon>Dikarya</taxon>
        <taxon>Basidiomycota</taxon>
        <taxon>Agaricomycotina</taxon>
        <taxon>Agaricomycetes</taxon>
        <taxon>Agaricomycetidae</taxon>
        <taxon>Boletales</taxon>
        <taxon>Sclerodermatineae</taxon>
        <taxon>Sclerodermataceae</taxon>
        <taxon>Scleroderma</taxon>
    </lineage>
</organism>
<dbReference type="Proteomes" id="UP000053989">
    <property type="component" value="Unassembled WGS sequence"/>
</dbReference>
<keyword evidence="2" id="KW-1185">Reference proteome</keyword>
<reference evidence="2" key="2">
    <citation type="submission" date="2015-01" db="EMBL/GenBank/DDBJ databases">
        <title>Evolutionary Origins and Diversification of the Mycorrhizal Mutualists.</title>
        <authorList>
            <consortium name="DOE Joint Genome Institute"/>
            <consortium name="Mycorrhizal Genomics Consortium"/>
            <person name="Kohler A."/>
            <person name="Kuo A."/>
            <person name="Nagy L.G."/>
            <person name="Floudas D."/>
            <person name="Copeland A."/>
            <person name="Barry K.W."/>
            <person name="Cichocki N."/>
            <person name="Veneault-Fourrey C."/>
            <person name="LaButti K."/>
            <person name="Lindquist E.A."/>
            <person name="Lipzen A."/>
            <person name="Lundell T."/>
            <person name="Morin E."/>
            <person name="Murat C."/>
            <person name="Riley R."/>
            <person name="Ohm R."/>
            <person name="Sun H."/>
            <person name="Tunlid A."/>
            <person name="Henrissat B."/>
            <person name="Grigoriev I.V."/>
            <person name="Hibbett D.S."/>
            <person name="Martin F."/>
        </authorList>
    </citation>
    <scope>NUCLEOTIDE SEQUENCE [LARGE SCALE GENOMIC DNA]</scope>
    <source>
        <strain evidence="2">Foug A</strain>
    </source>
</reference>